<feature type="compositionally biased region" description="Low complexity" evidence="1">
    <location>
        <begin position="397"/>
        <end position="413"/>
    </location>
</feature>
<sequence>MAGRASTSSHYNVPYDPREWVEGSRRSSMVVETRPTEGQPEDGMSNPPPPYTAPQAREAVVTSGSSTVSPADSTFTGGNQSRIGTPASTVGVVSPFTQLPYSLDNGSGVPSSFPKVTQHSSSAARVTGIDSRIARITMGMDHVDARSSPAVAVARPASIASLSINTAAAQKSFLPAILQDGENVPGAFPPSSRRAASAGATSSHTSSSQGYGGSTSRSSSKQRSWQPGMPLPGPPPGPPPPATRSQSATGVRMLSQGQASGSNTRSHHRASVHAPVLSPMPPTPANWRDDSTSRSNSRAPIALHIETSNLDRSSVNTAGLSRSAAMRVSSARGLLERRKHRRSLHEGSQTDFSALTIETDPWLDGRSPGGISTDQSPTLDSLLSGPSTPATDRRGSHTGSRTGSRTGSSKPLTPLLPPKTLPTPPLSHRNPMSAHSALPSNASSVGDIVPGGTEEFTREASRRHEEFLLRESQATTDLERLQLFMAFVVAESQIRRERYRSAFVDGGFDPSILKAQMFQEVAIEGAPTSAFDKDRAFLGSQNPETSWWKEYRPALSPIASMSNDEASSRGRTASRWWQSQSGSEVEGGPKKMKRSKRESKYMGLPALSVQEVLSEADTPTNLDELYRGEDVYPAEKADPESFGIYEGDEIDPTFDKTSENTYEPTAMDISRFITLPPPYPRHHPAVNNSHPKLITYRNAVRKLSDLGEIQRRRGRHDLSVEALRAEHQRRMSEGRQAFKANIQQQIEEGSITYADAAEAEHALRLDERAAEKGCLQAEFDTLQDVVINPMHDMLNERATQLNNNINDLVENLVAEMHTSNLDRPQQEGDATPEILEYLTQLKWLFETRETIHKEIFDLLSTRNDKYKAIVLLPYHQAGNLEKIRDTEDFFARDSLGRRRIFCEESLDRHRNFVRLVAENVGQEVELQSSSFWDIAPNLLEMVQKIPDEMYQLGPIAIPDSEYLENPTYHEYPQQYLYTLLDHAEKSTYQFIESQINLHCLLHEVKGVLIGAEIRAAEAARACEQLVNDGPSDDKADPRLAREEREASATAELKQQVGMIEEQWLDALGSALQGKKKQVHEFLESIGGWDESMQEEG</sequence>
<feature type="compositionally biased region" description="Polar residues" evidence="1">
    <location>
        <begin position="370"/>
        <end position="390"/>
    </location>
</feature>
<dbReference type="VEuPathDB" id="FungiDB:PV06_03143"/>
<dbReference type="RefSeq" id="XP_016264906.1">
    <property type="nucleotide sequence ID" value="XM_016403901.1"/>
</dbReference>
<keyword evidence="3" id="KW-1185">Reference proteome</keyword>
<evidence type="ECO:0000313" key="3">
    <source>
        <dbReference type="Proteomes" id="UP000053342"/>
    </source>
</evidence>
<accession>A0A0D2DQA3</accession>
<dbReference type="OrthoDB" id="5367052at2759"/>
<feature type="compositionally biased region" description="Polar residues" evidence="1">
    <location>
        <begin position="560"/>
        <end position="583"/>
    </location>
</feature>
<name>A0A0D2DQA3_9EURO</name>
<feature type="region of interest" description="Disordered" evidence="1">
    <location>
        <begin position="339"/>
        <end position="447"/>
    </location>
</feature>
<feature type="compositionally biased region" description="Polar residues" evidence="1">
    <location>
        <begin position="62"/>
        <end position="82"/>
    </location>
</feature>
<feature type="compositionally biased region" description="Pro residues" evidence="1">
    <location>
        <begin position="229"/>
        <end position="242"/>
    </location>
</feature>
<gene>
    <name evidence="2" type="ORF">PV06_03143</name>
</gene>
<protein>
    <submittedName>
        <fullName evidence="2">Uncharacterized protein</fullName>
    </submittedName>
</protein>
<evidence type="ECO:0000256" key="1">
    <source>
        <dbReference type="SAM" id="MobiDB-lite"/>
    </source>
</evidence>
<feature type="compositionally biased region" description="Pro residues" evidence="1">
    <location>
        <begin position="414"/>
        <end position="425"/>
    </location>
</feature>
<dbReference type="AlphaFoldDB" id="A0A0D2DQA3"/>
<feature type="region of interest" description="Disordered" evidence="1">
    <location>
        <begin position="560"/>
        <end position="598"/>
    </location>
</feature>
<reference evidence="2 3" key="1">
    <citation type="submission" date="2015-01" db="EMBL/GenBank/DDBJ databases">
        <title>The Genome Sequence of Exophiala oligosperma CBS72588.</title>
        <authorList>
            <consortium name="The Broad Institute Genomics Platform"/>
            <person name="Cuomo C."/>
            <person name="de Hoog S."/>
            <person name="Gorbushina A."/>
            <person name="Stielow B."/>
            <person name="Teixiera M."/>
            <person name="Abouelleil A."/>
            <person name="Chapman S.B."/>
            <person name="Priest M."/>
            <person name="Young S.K."/>
            <person name="Wortman J."/>
            <person name="Nusbaum C."/>
            <person name="Birren B."/>
        </authorList>
    </citation>
    <scope>NUCLEOTIDE SEQUENCE [LARGE SCALE GENOMIC DNA]</scope>
    <source>
        <strain evidence="2 3">CBS 72588</strain>
    </source>
</reference>
<feature type="compositionally biased region" description="Basic and acidic residues" evidence="1">
    <location>
        <begin position="16"/>
        <end position="25"/>
    </location>
</feature>
<feature type="compositionally biased region" description="Polar residues" evidence="1">
    <location>
        <begin position="243"/>
        <end position="264"/>
    </location>
</feature>
<dbReference type="HOGENOM" id="CLU_002370_0_0_1"/>
<feature type="compositionally biased region" description="Low complexity" evidence="1">
    <location>
        <begin position="191"/>
        <end position="228"/>
    </location>
</feature>
<feature type="compositionally biased region" description="Polar residues" evidence="1">
    <location>
        <begin position="1"/>
        <end position="11"/>
    </location>
</feature>
<evidence type="ECO:0000313" key="2">
    <source>
        <dbReference type="EMBL" id="KIW44690.1"/>
    </source>
</evidence>
<feature type="region of interest" description="Disordered" evidence="1">
    <location>
        <begin position="1"/>
        <end position="82"/>
    </location>
</feature>
<organism evidence="2 3">
    <name type="scientific">Exophiala oligosperma</name>
    <dbReference type="NCBI Taxonomy" id="215243"/>
    <lineage>
        <taxon>Eukaryota</taxon>
        <taxon>Fungi</taxon>
        <taxon>Dikarya</taxon>
        <taxon>Ascomycota</taxon>
        <taxon>Pezizomycotina</taxon>
        <taxon>Eurotiomycetes</taxon>
        <taxon>Chaetothyriomycetidae</taxon>
        <taxon>Chaetothyriales</taxon>
        <taxon>Herpotrichiellaceae</taxon>
        <taxon>Exophiala</taxon>
    </lineage>
</organism>
<dbReference type="Proteomes" id="UP000053342">
    <property type="component" value="Unassembled WGS sequence"/>
</dbReference>
<dbReference type="GeneID" id="27355217"/>
<dbReference type="STRING" id="215243.A0A0D2DQA3"/>
<proteinExistence type="predicted"/>
<dbReference type="EMBL" id="KN847334">
    <property type="protein sequence ID" value="KIW44690.1"/>
    <property type="molecule type" value="Genomic_DNA"/>
</dbReference>
<feature type="region of interest" description="Disordered" evidence="1">
    <location>
        <begin position="184"/>
        <end position="296"/>
    </location>
</feature>